<dbReference type="Pfam" id="PF03372">
    <property type="entry name" value="Exo_endo_phos"/>
    <property type="match status" value="1"/>
</dbReference>
<accession>A0ABV8CCR5</accession>
<dbReference type="Gene3D" id="3.60.10.10">
    <property type="entry name" value="Endonuclease/exonuclease/phosphatase"/>
    <property type="match status" value="1"/>
</dbReference>
<evidence type="ECO:0000256" key="1">
    <source>
        <dbReference type="ARBA" id="ARBA00001946"/>
    </source>
</evidence>
<reference evidence="8" key="1">
    <citation type="journal article" date="2019" name="Int. J. Syst. Evol. Microbiol.">
        <title>The Global Catalogue of Microorganisms (GCM) 10K type strain sequencing project: providing services to taxonomists for standard genome sequencing and annotation.</title>
        <authorList>
            <consortium name="The Broad Institute Genomics Platform"/>
            <consortium name="The Broad Institute Genome Sequencing Center for Infectious Disease"/>
            <person name="Wu L."/>
            <person name="Ma J."/>
        </authorList>
    </citation>
    <scope>NUCLEOTIDE SEQUENCE [LARGE SCALE GENOMIC DNA]</scope>
    <source>
        <strain evidence="8">CCUG 59858</strain>
    </source>
</reference>
<evidence type="ECO:0000256" key="4">
    <source>
        <dbReference type="ARBA" id="ARBA00022801"/>
    </source>
</evidence>
<keyword evidence="8" id="KW-1185">Reference proteome</keyword>
<dbReference type="NCBIfam" id="TIGR00195">
    <property type="entry name" value="exoDNase_III"/>
    <property type="match status" value="1"/>
</dbReference>
<dbReference type="PANTHER" id="PTHR43250:SF2">
    <property type="entry name" value="EXODEOXYRIBONUCLEASE III"/>
    <property type="match status" value="1"/>
</dbReference>
<dbReference type="EC" id="3.1.11.2" evidence="7"/>
<protein>
    <submittedName>
        <fullName evidence="7">Exodeoxyribonuclease III</fullName>
        <ecNumber evidence="7">3.1.11.2</ecNumber>
    </submittedName>
</protein>
<name>A0ABV8CCR5_9GAMM</name>
<feature type="domain" description="Endonuclease/exonuclease/phosphatase" evidence="6">
    <location>
        <begin position="5"/>
        <end position="247"/>
    </location>
</feature>
<dbReference type="InterPro" id="IPR004808">
    <property type="entry name" value="AP_endonuc_1"/>
</dbReference>
<evidence type="ECO:0000256" key="2">
    <source>
        <dbReference type="ARBA" id="ARBA00007092"/>
    </source>
</evidence>
<dbReference type="RefSeq" id="WP_382341084.1">
    <property type="nucleotide sequence ID" value="NZ_JBHSAB010000002.1"/>
</dbReference>
<dbReference type="InterPro" id="IPR005135">
    <property type="entry name" value="Endo/exonuclease/phosphatase"/>
</dbReference>
<organism evidence="7 8">
    <name type="scientific">Legionella dresdenensis</name>
    <dbReference type="NCBI Taxonomy" id="450200"/>
    <lineage>
        <taxon>Bacteria</taxon>
        <taxon>Pseudomonadati</taxon>
        <taxon>Pseudomonadota</taxon>
        <taxon>Gammaproteobacteria</taxon>
        <taxon>Legionellales</taxon>
        <taxon>Legionellaceae</taxon>
        <taxon>Legionella</taxon>
    </lineage>
</organism>
<sequence length="256" mass="29703">MFRLASWNVNSLSIRLEHVLTWLETTNIDVLALQETKTVDEKFPLQTFTDLGYHVVFSGQKSYNGVAVISRHPLTDIVTDIPDLEDPQRRILAISVAGLRLVNLYVPNGSTVDSEKYLYKLNWLQKVKQFLQQQLHEYPEVAVVGDFNIAPEDRDVHDPVEWQGSVLVSPLERQAFSEFLSLGLHDSFRLFDQDDGLYSWWDYRAAGFRRNRGLRIDHVLLNETLRSKCLSSQIDKIPRKWERPSDHAPVWVELTR</sequence>
<dbReference type="GO" id="GO:0008311">
    <property type="term" value="F:double-stranded DNA 3'-5' DNA exonuclease activity"/>
    <property type="evidence" value="ECO:0007669"/>
    <property type="project" value="UniProtKB-EC"/>
</dbReference>
<dbReference type="InterPro" id="IPR036691">
    <property type="entry name" value="Endo/exonu/phosph_ase_sf"/>
</dbReference>
<dbReference type="InterPro" id="IPR037493">
    <property type="entry name" value="ExoIII-like"/>
</dbReference>
<dbReference type="EMBL" id="JBHSAB010000002">
    <property type="protein sequence ID" value="MFC3908108.1"/>
    <property type="molecule type" value="Genomic_DNA"/>
</dbReference>
<proteinExistence type="inferred from homology"/>
<keyword evidence="3" id="KW-0479">Metal-binding</keyword>
<dbReference type="CDD" id="cd09086">
    <property type="entry name" value="ExoIII-like_AP-endo"/>
    <property type="match status" value="1"/>
</dbReference>
<keyword evidence="4 7" id="KW-0378">Hydrolase</keyword>
<comment type="cofactor">
    <cofactor evidence="1">
        <name>Mg(2+)</name>
        <dbReference type="ChEBI" id="CHEBI:18420"/>
    </cofactor>
</comment>
<dbReference type="Proteomes" id="UP001595758">
    <property type="component" value="Unassembled WGS sequence"/>
</dbReference>
<evidence type="ECO:0000256" key="3">
    <source>
        <dbReference type="ARBA" id="ARBA00022723"/>
    </source>
</evidence>
<dbReference type="PROSITE" id="PS51435">
    <property type="entry name" value="AP_NUCLEASE_F1_4"/>
    <property type="match status" value="1"/>
</dbReference>
<dbReference type="NCBIfam" id="TIGR00633">
    <property type="entry name" value="xth"/>
    <property type="match status" value="1"/>
</dbReference>
<evidence type="ECO:0000259" key="6">
    <source>
        <dbReference type="Pfam" id="PF03372"/>
    </source>
</evidence>
<evidence type="ECO:0000256" key="5">
    <source>
        <dbReference type="ARBA" id="ARBA00022842"/>
    </source>
</evidence>
<dbReference type="PANTHER" id="PTHR43250">
    <property type="entry name" value="EXODEOXYRIBONUCLEASE III"/>
    <property type="match status" value="1"/>
</dbReference>
<keyword evidence="5" id="KW-0460">Magnesium</keyword>
<dbReference type="SUPFAM" id="SSF56219">
    <property type="entry name" value="DNase I-like"/>
    <property type="match status" value="1"/>
</dbReference>
<comment type="caution">
    <text evidence="7">The sequence shown here is derived from an EMBL/GenBank/DDBJ whole genome shotgun (WGS) entry which is preliminary data.</text>
</comment>
<comment type="similarity">
    <text evidence="2">Belongs to the DNA repair enzymes AP/ExoA family.</text>
</comment>
<evidence type="ECO:0000313" key="7">
    <source>
        <dbReference type="EMBL" id="MFC3908108.1"/>
    </source>
</evidence>
<evidence type="ECO:0000313" key="8">
    <source>
        <dbReference type="Proteomes" id="UP001595758"/>
    </source>
</evidence>
<gene>
    <name evidence="7" type="primary">xth</name>
    <name evidence="7" type="ORF">ACFORL_03320</name>
</gene>